<name>A0A8C9GQD7_9PRIM</name>
<sequence length="217" mass="23606">DRAGLDPKSHCQPVPLTLGKTLPNLLTADVVLLHLHFPGTSSLSTSYPALSPPLSKQATQLAEFLPDPGPSHPPSSCVIFSTCSGKAEGAGFATTQTPLWLLGEVEGPRTGRLSIFLPQEWKRGRDEELSPEVGSSLLDFLVPDTSFLGHFMGKKSLEPPSPSPLGTAPHTYLRDHRLQLSHDLLRILLLKKALGVSLSHLAPHIQYRRLLVQILQK</sequence>
<dbReference type="Ensembl" id="ENSPTET00000007250.1">
    <property type="protein sequence ID" value="ENSPTEP00000004678.1"/>
    <property type="gene ID" value="ENSPTEG00000005468.1"/>
</dbReference>
<evidence type="ECO:0000313" key="2">
    <source>
        <dbReference type="Proteomes" id="UP000694416"/>
    </source>
</evidence>
<organism evidence="1 2">
    <name type="scientific">Piliocolobus tephrosceles</name>
    <name type="common">Ugandan red Colobus</name>
    <dbReference type="NCBI Taxonomy" id="591936"/>
    <lineage>
        <taxon>Eukaryota</taxon>
        <taxon>Metazoa</taxon>
        <taxon>Chordata</taxon>
        <taxon>Craniata</taxon>
        <taxon>Vertebrata</taxon>
        <taxon>Euteleostomi</taxon>
        <taxon>Mammalia</taxon>
        <taxon>Eutheria</taxon>
        <taxon>Euarchontoglires</taxon>
        <taxon>Primates</taxon>
        <taxon>Haplorrhini</taxon>
        <taxon>Catarrhini</taxon>
        <taxon>Cercopithecidae</taxon>
        <taxon>Colobinae</taxon>
        <taxon>Piliocolobus</taxon>
    </lineage>
</organism>
<accession>A0A8C9GQD7</accession>
<evidence type="ECO:0000313" key="1">
    <source>
        <dbReference type="Ensembl" id="ENSPTEP00000004678.1"/>
    </source>
</evidence>
<reference evidence="1" key="2">
    <citation type="submission" date="2025-09" db="UniProtKB">
        <authorList>
            <consortium name="Ensembl"/>
        </authorList>
    </citation>
    <scope>IDENTIFICATION</scope>
</reference>
<dbReference type="Proteomes" id="UP000694416">
    <property type="component" value="Unplaced"/>
</dbReference>
<protein>
    <submittedName>
        <fullName evidence="1">Uncharacterized protein</fullName>
    </submittedName>
</protein>
<reference evidence="1" key="1">
    <citation type="submission" date="2025-08" db="UniProtKB">
        <authorList>
            <consortium name="Ensembl"/>
        </authorList>
    </citation>
    <scope>IDENTIFICATION</scope>
</reference>
<dbReference type="AlphaFoldDB" id="A0A8C9GQD7"/>
<proteinExistence type="predicted"/>
<keyword evidence="2" id="KW-1185">Reference proteome</keyword>